<sequence>MKVVKRFFFALIIIPEVLSFPVTNSPQVVICAECQEPIPSYDLISAAEGTDNTVQCIYQSSVTVACIYSRGTSPFGIWRYKVPVDLETQSSDARAQHNSRDTWLKWNEEKHFGGALCPIRLKTEGELEKKQSELRSYLLSPFGHRHVAGKAIGQLAQSKLRLNTPHALPDFLSAPLSAQKQLIIAMKDPSSG</sequence>
<reference evidence="1" key="1">
    <citation type="submission" date="2022-09" db="EMBL/GenBank/DDBJ databases">
        <title>A Global Phylogenomic Analysis of the Shiitake Genus Lentinula.</title>
        <authorList>
            <consortium name="DOE Joint Genome Institute"/>
            <person name="Sierra-Patev S."/>
            <person name="Min B."/>
            <person name="Naranjo-Ortiz M."/>
            <person name="Looney B."/>
            <person name="Konkel Z."/>
            <person name="Slot J.C."/>
            <person name="Sakamoto Y."/>
            <person name="Steenwyk J.L."/>
            <person name="Rokas A."/>
            <person name="Carro J."/>
            <person name="Camarero S."/>
            <person name="Ferreira P."/>
            <person name="Molpeceres G."/>
            <person name="Ruiz-Duenas F.J."/>
            <person name="Serrano A."/>
            <person name="Henrissat B."/>
            <person name="Drula E."/>
            <person name="Hughes K.W."/>
            <person name="Mata J.L."/>
            <person name="Ishikawa N.K."/>
            <person name="Vargas-Isla R."/>
            <person name="Ushijima S."/>
            <person name="Smith C.A."/>
            <person name="Ahrendt S."/>
            <person name="Andreopoulos W."/>
            <person name="He G."/>
            <person name="Labutti K."/>
            <person name="Lipzen A."/>
            <person name="Ng V."/>
            <person name="Riley R."/>
            <person name="Sandor L."/>
            <person name="Barry K."/>
            <person name="Martinez A.T."/>
            <person name="Xiao Y."/>
            <person name="Gibbons J.G."/>
            <person name="Terashima K."/>
            <person name="Grigoriev I.V."/>
            <person name="Hibbett D.S."/>
        </authorList>
    </citation>
    <scope>NUCLEOTIDE SEQUENCE</scope>
    <source>
        <strain evidence="1">TMI1499</strain>
    </source>
</reference>
<organism evidence="1 2">
    <name type="scientific">Lentinula aff. lateritia</name>
    <dbReference type="NCBI Taxonomy" id="2804960"/>
    <lineage>
        <taxon>Eukaryota</taxon>
        <taxon>Fungi</taxon>
        <taxon>Dikarya</taxon>
        <taxon>Basidiomycota</taxon>
        <taxon>Agaricomycotina</taxon>
        <taxon>Agaricomycetes</taxon>
        <taxon>Agaricomycetidae</taxon>
        <taxon>Agaricales</taxon>
        <taxon>Marasmiineae</taxon>
        <taxon>Omphalotaceae</taxon>
        <taxon>Lentinula</taxon>
    </lineage>
</organism>
<dbReference type="Proteomes" id="UP001163835">
    <property type="component" value="Unassembled WGS sequence"/>
</dbReference>
<proteinExistence type="predicted"/>
<evidence type="ECO:0000313" key="2">
    <source>
        <dbReference type="Proteomes" id="UP001163835"/>
    </source>
</evidence>
<protein>
    <submittedName>
        <fullName evidence="1">Uncharacterized protein</fullName>
    </submittedName>
</protein>
<keyword evidence="2" id="KW-1185">Reference proteome</keyword>
<comment type="caution">
    <text evidence="1">The sequence shown here is derived from an EMBL/GenBank/DDBJ whole genome shotgun (WGS) entry which is preliminary data.</text>
</comment>
<gene>
    <name evidence="1" type="ORF">F5876DRAFT_70172</name>
</gene>
<evidence type="ECO:0000313" key="1">
    <source>
        <dbReference type="EMBL" id="KAJ3804999.1"/>
    </source>
</evidence>
<accession>A0ACC1TJP9</accession>
<name>A0ACC1TJP9_9AGAR</name>
<dbReference type="EMBL" id="MU795724">
    <property type="protein sequence ID" value="KAJ3804999.1"/>
    <property type="molecule type" value="Genomic_DNA"/>
</dbReference>